<dbReference type="Gene3D" id="3.90.1010.10">
    <property type="match status" value="1"/>
</dbReference>
<dbReference type="GO" id="GO:0051536">
    <property type="term" value="F:iron-sulfur cluster binding"/>
    <property type="evidence" value="ECO:0007669"/>
    <property type="project" value="UniProtKB-UniRule"/>
</dbReference>
<evidence type="ECO:0000256" key="2">
    <source>
        <dbReference type="ARBA" id="ARBA00014836"/>
    </source>
</evidence>
<dbReference type="CDD" id="cd06664">
    <property type="entry name" value="IscU_like"/>
    <property type="match status" value="1"/>
</dbReference>
<dbReference type="EMBL" id="JPMI01000109">
    <property type="protein sequence ID" value="KFA92041.1"/>
    <property type="molecule type" value="Genomic_DNA"/>
</dbReference>
<evidence type="ECO:0000259" key="4">
    <source>
        <dbReference type="Pfam" id="PF01592"/>
    </source>
</evidence>
<gene>
    <name evidence="5" type="ORF">Q664_17095</name>
</gene>
<dbReference type="Pfam" id="PF01592">
    <property type="entry name" value="NifU_N"/>
    <property type="match status" value="1"/>
</dbReference>
<organism evidence="5 6">
    <name type="scientific">Archangium violaceum Cb vi76</name>
    <dbReference type="NCBI Taxonomy" id="1406225"/>
    <lineage>
        <taxon>Bacteria</taxon>
        <taxon>Pseudomonadati</taxon>
        <taxon>Myxococcota</taxon>
        <taxon>Myxococcia</taxon>
        <taxon>Myxococcales</taxon>
        <taxon>Cystobacterineae</taxon>
        <taxon>Archangiaceae</taxon>
        <taxon>Archangium</taxon>
    </lineage>
</organism>
<comment type="caution">
    <text evidence="5">The sequence shown here is derived from an EMBL/GenBank/DDBJ whole genome shotgun (WGS) entry which is preliminary data.</text>
</comment>
<sequence>MAYSDKVIDHYENPRNVGTLDKADPNVGTGLVGAPACGDVMRLQLKISDEGIIEDAKFKTFGCGSAIASSSLVTEWVKGKTVDQAMTISNKDVARELALPPVKIHCSVLAEDAIKAAIEDFKKKRESRQQKA</sequence>
<proteinExistence type="inferred from homology"/>
<dbReference type="InterPro" id="IPR011339">
    <property type="entry name" value="ISCU"/>
</dbReference>
<comment type="similarity">
    <text evidence="1 3">Belongs to the NifU family.</text>
</comment>
<dbReference type="NCBIfam" id="TIGR01999">
    <property type="entry name" value="iscU"/>
    <property type="match status" value="1"/>
</dbReference>
<dbReference type="Proteomes" id="UP000028547">
    <property type="component" value="Unassembled WGS sequence"/>
</dbReference>
<feature type="domain" description="NIF system FeS cluster assembly NifU N-terminal" evidence="4">
    <location>
        <begin position="2"/>
        <end position="126"/>
    </location>
</feature>
<comment type="function">
    <text evidence="3">A scaffold on which IscS assembles Fe-S clusters. It is likely that Fe-S cluster coordination is flexible as the role of this complex is to build and then hand off Fe-S clusters.</text>
</comment>
<evidence type="ECO:0000313" key="5">
    <source>
        <dbReference type="EMBL" id="KFA92041.1"/>
    </source>
</evidence>
<evidence type="ECO:0000256" key="3">
    <source>
        <dbReference type="RuleBase" id="RU362089"/>
    </source>
</evidence>
<reference evidence="5 6" key="1">
    <citation type="submission" date="2014-07" db="EMBL/GenBank/DDBJ databases">
        <title>Draft Genome Sequence of Gephyronic Acid Producer, Cystobacter violaceus Strain Cb vi76.</title>
        <authorList>
            <person name="Stevens D.C."/>
            <person name="Young J."/>
            <person name="Carmichael R."/>
            <person name="Tan J."/>
            <person name="Taylor R.E."/>
        </authorList>
    </citation>
    <scope>NUCLEOTIDE SEQUENCE [LARGE SCALE GENOMIC DNA]</scope>
    <source>
        <strain evidence="5 6">Cb vi76</strain>
    </source>
</reference>
<dbReference type="InterPro" id="IPR002871">
    <property type="entry name" value="NIF_FeS_clus_asmbl_NifU_N"/>
</dbReference>
<dbReference type="AlphaFoldDB" id="A0A084SUA6"/>
<dbReference type="GO" id="GO:0005737">
    <property type="term" value="C:cytoplasm"/>
    <property type="evidence" value="ECO:0007669"/>
    <property type="project" value="UniProtKB-ARBA"/>
</dbReference>
<evidence type="ECO:0000313" key="6">
    <source>
        <dbReference type="Proteomes" id="UP000028547"/>
    </source>
</evidence>
<dbReference type="PANTHER" id="PTHR10093">
    <property type="entry name" value="IRON-SULFUR CLUSTER ASSEMBLY ENZYME NIFU HOMOLOG"/>
    <property type="match status" value="1"/>
</dbReference>
<dbReference type="GO" id="GO:0005506">
    <property type="term" value="F:iron ion binding"/>
    <property type="evidence" value="ECO:0007669"/>
    <property type="project" value="UniProtKB-UniRule"/>
</dbReference>
<name>A0A084SUA6_9BACT</name>
<dbReference type="GO" id="GO:0016226">
    <property type="term" value="P:iron-sulfur cluster assembly"/>
    <property type="evidence" value="ECO:0007669"/>
    <property type="project" value="UniProtKB-UniRule"/>
</dbReference>
<protein>
    <recommendedName>
        <fullName evidence="2 3">Iron-sulfur cluster assembly scaffold protein IscU</fullName>
    </recommendedName>
</protein>
<evidence type="ECO:0000256" key="1">
    <source>
        <dbReference type="ARBA" id="ARBA00006420"/>
    </source>
</evidence>
<dbReference type="RefSeq" id="WP_043395842.1">
    <property type="nucleotide sequence ID" value="NZ_JPMI01000109.1"/>
</dbReference>
<dbReference type="SUPFAM" id="SSF82649">
    <property type="entry name" value="SufE/NifU"/>
    <property type="match status" value="1"/>
</dbReference>
<accession>A0A084SUA6</accession>
<dbReference type="FunFam" id="3.90.1010.10:FF:000001">
    <property type="entry name" value="Iron-sulfur cluster assembly scaffold protein IscU"/>
    <property type="match status" value="1"/>
</dbReference>